<organism evidence="1 2">
    <name type="scientific">Azospirillum griseum</name>
    <dbReference type="NCBI Taxonomy" id="2496639"/>
    <lineage>
        <taxon>Bacteria</taxon>
        <taxon>Pseudomonadati</taxon>
        <taxon>Pseudomonadota</taxon>
        <taxon>Alphaproteobacteria</taxon>
        <taxon>Rhodospirillales</taxon>
        <taxon>Azospirillaceae</taxon>
        <taxon>Azospirillum</taxon>
    </lineage>
</organism>
<dbReference type="EMBL" id="RXMA01000032">
    <property type="protein sequence ID" value="RTR15690.1"/>
    <property type="molecule type" value="Genomic_DNA"/>
</dbReference>
<comment type="caution">
    <text evidence="1">The sequence shown here is derived from an EMBL/GenBank/DDBJ whole genome shotgun (WGS) entry which is preliminary data.</text>
</comment>
<evidence type="ECO:0008006" key="3">
    <source>
        <dbReference type="Google" id="ProtNLM"/>
    </source>
</evidence>
<keyword evidence="2" id="KW-1185">Reference proteome</keyword>
<evidence type="ECO:0000313" key="2">
    <source>
        <dbReference type="Proteomes" id="UP000277007"/>
    </source>
</evidence>
<protein>
    <recommendedName>
        <fullName evidence="3">Transcriptional regulator</fullName>
    </recommendedName>
</protein>
<evidence type="ECO:0000313" key="1">
    <source>
        <dbReference type="EMBL" id="RTR15690.1"/>
    </source>
</evidence>
<accession>A0A3S0K1S6</accession>
<dbReference type="Proteomes" id="UP000277007">
    <property type="component" value="Unassembled WGS sequence"/>
</dbReference>
<sequence>MATRLPSGVSGSEVKRRVQALGLTVKEFAERLGLHETTAYLAIRMDDAPLPIVRHLEDLELLHKIGVLLGKK</sequence>
<reference evidence="1 2" key="1">
    <citation type="submission" date="2018-12" db="EMBL/GenBank/DDBJ databases">
        <authorList>
            <person name="Yang Y."/>
        </authorList>
    </citation>
    <scope>NUCLEOTIDE SEQUENCE [LARGE SCALE GENOMIC DNA]</scope>
    <source>
        <strain evidence="1 2">L-25-5w-1</strain>
    </source>
</reference>
<dbReference type="RefSeq" id="WP_126619747.1">
    <property type="nucleotide sequence ID" value="NZ_JBHUCY010000082.1"/>
</dbReference>
<gene>
    <name evidence="1" type="ORF">EJ903_22675</name>
</gene>
<name>A0A3S0K1S6_9PROT</name>
<dbReference type="AlphaFoldDB" id="A0A3S0K1S6"/>
<proteinExistence type="predicted"/>